<dbReference type="SUPFAM" id="SSF52047">
    <property type="entry name" value="RNI-like"/>
    <property type="match status" value="1"/>
</dbReference>
<sequence>KRGKTNNAVKRVKIEANSKEFHYFKPGLLNLSDDVLLIIFSFVDPLDLLSLSKCSQRLANISCDKTLWERVDLRPYKMSFCALKKCVQFLQASTKFLATQGFANKRNSSHPTIPKSILRAVARNAPNLTTLILENHVIDSSKLVLEDFPSSVEHLGIRNCIMINLPHERSYFLKLNKTLPKLKVLDLTGNEWFPTHSLLALSKSLSLEELILTGCNVTDALPYASLAANFGFCSLKALDLRNTNVSDIEVTCFNRMSTLRHLYLCGRGTGEVDSQNIDTEVTDYSIVTFGSVPGEGGRMPRGGGGGADGGAEVIILQVGSFQRTPCKLETLVIRNYPGITDLSLKHAASFMKSLKFIDVTGSGCSEAGILDFKNTRPEVCIKPDIVSHI</sequence>
<dbReference type="EMBL" id="GBBI01004567">
    <property type="protein sequence ID" value="JAC14145.1"/>
    <property type="molecule type" value="mRNA"/>
</dbReference>
<dbReference type="GO" id="GO:0016874">
    <property type="term" value="F:ligase activity"/>
    <property type="evidence" value="ECO:0007669"/>
    <property type="project" value="UniProtKB-KW"/>
</dbReference>
<dbReference type="Gene3D" id="1.20.1280.50">
    <property type="match status" value="1"/>
</dbReference>
<keyword evidence="2" id="KW-0436">Ligase</keyword>
<evidence type="ECO:0000313" key="2">
    <source>
        <dbReference type="EMBL" id="JAC14145.1"/>
    </source>
</evidence>
<proteinExistence type="evidence at transcript level"/>
<reference evidence="2" key="1">
    <citation type="journal article" date="2014" name="PLoS Negl. Trop. Dis.">
        <title>An updated insight into the Sialotranscriptome of Triatoma infestans: developmental stage and geographic variations.</title>
        <authorList>
            <person name="Schwarz A."/>
            <person name="Medrano-Mercado N."/>
            <person name="Schaub G.A."/>
            <person name="Struchiner C.J."/>
            <person name="Bargues M.D."/>
            <person name="Levy M.Z."/>
            <person name="Ribeiro J.M."/>
        </authorList>
    </citation>
    <scope>NUCLEOTIDE SEQUENCE</scope>
    <source>
        <strain evidence="2">Chile</strain>
        <tissue evidence="2">Salivary glands</tissue>
    </source>
</reference>
<dbReference type="InterPro" id="IPR001810">
    <property type="entry name" value="F-box_dom"/>
</dbReference>
<dbReference type="PANTHER" id="PTHR13318">
    <property type="entry name" value="PARTNER OF PAIRED, ISOFORM B-RELATED"/>
    <property type="match status" value="1"/>
</dbReference>
<dbReference type="AlphaFoldDB" id="A0A023EXW8"/>
<protein>
    <submittedName>
        <fullName evidence="2">Putative scf ubiquitin ligase skp2 component</fullName>
    </submittedName>
</protein>
<dbReference type="PANTHER" id="PTHR13318:SF105">
    <property type="entry name" value="F-BOX_LRR-REPEAT PROTEIN 3"/>
    <property type="match status" value="1"/>
</dbReference>
<dbReference type="SUPFAM" id="SSF81383">
    <property type="entry name" value="F-box domain"/>
    <property type="match status" value="1"/>
</dbReference>
<dbReference type="InterPro" id="IPR036047">
    <property type="entry name" value="F-box-like_dom_sf"/>
</dbReference>
<feature type="non-terminal residue" evidence="2">
    <location>
        <position position="1"/>
    </location>
</feature>
<dbReference type="SMART" id="SM00256">
    <property type="entry name" value="FBOX"/>
    <property type="match status" value="1"/>
</dbReference>
<organism evidence="2">
    <name type="scientific">Triatoma infestans</name>
    <name type="common">Assassin bug</name>
    <dbReference type="NCBI Taxonomy" id="30076"/>
    <lineage>
        <taxon>Eukaryota</taxon>
        <taxon>Metazoa</taxon>
        <taxon>Ecdysozoa</taxon>
        <taxon>Arthropoda</taxon>
        <taxon>Hexapoda</taxon>
        <taxon>Insecta</taxon>
        <taxon>Pterygota</taxon>
        <taxon>Neoptera</taxon>
        <taxon>Paraneoptera</taxon>
        <taxon>Hemiptera</taxon>
        <taxon>Heteroptera</taxon>
        <taxon>Panheteroptera</taxon>
        <taxon>Cimicomorpha</taxon>
        <taxon>Reduviidae</taxon>
        <taxon>Triatominae</taxon>
        <taxon>Triatoma</taxon>
    </lineage>
</organism>
<feature type="domain" description="F-box" evidence="1">
    <location>
        <begin position="25"/>
        <end position="71"/>
    </location>
</feature>
<dbReference type="GO" id="GO:0019005">
    <property type="term" value="C:SCF ubiquitin ligase complex"/>
    <property type="evidence" value="ECO:0007669"/>
    <property type="project" value="TreeGrafter"/>
</dbReference>
<dbReference type="InterPro" id="IPR032675">
    <property type="entry name" value="LRR_dom_sf"/>
</dbReference>
<name>A0A023EXW8_TRIIF</name>
<accession>A0A023EXW8</accession>
<dbReference type="GO" id="GO:0031146">
    <property type="term" value="P:SCF-dependent proteasomal ubiquitin-dependent protein catabolic process"/>
    <property type="evidence" value="ECO:0007669"/>
    <property type="project" value="TreeGrafter"/>
</dbReference>
<dbReference type="Pfam" id="PF00646">
    <property type="entry name" value="F-box"/>
    <property type="match status" value="1"/>
</dbReference>
<dbReference type="PROSITE" id="PS50181">
    <property type="entry name" value="FBOX"/>
    <property type="match status" value="1"/>
</dbReference>
<dbReference type="Gene3D" id="3.80.10.10">
    <property type="entry name" value="Ribonuclease Inhibitor"/>
    <property type="match status" value="2"/>
</dbReference>
<evidence type="ECO:0000259" key="1">
    <source>
        <dbReference type="PROSITE" id="PS50181"/>
    </source>
</evidence>